<accession>A0ABW5VQY1</accession>
<comment type="caution">
    <text evidence="2">The sequence shown here is derived from an EMBL/GenBank/DDBJ whole genome shotgun (WGS) entry which is preliminary data.</text>
</comment>
<proteinExistence type="predicted"/>
<gene>
    <name evidence="2" type="ORF">ACFS27_08915</name>
</gene>
<dbReference type="EMBL" id="JBHUOG010000001">
    <property type="protein sequence ID" value="MFD2793669.1"/>
    <property type="molecule type" value="Genomic_DNA"/>
</dbReference>
<evidence type="ECO:0000259" key="1">
    <source>
        <dbReference type="Pfam" id="PF18476"/>
    </source>
</evidence>
<evidence type="ECO:0000313" key="3">
    <source>
        <dbReference type="Proteomes" id="UP001597479"/>
    </source>
</evidence>
<keyword evidence="3" id="KW-1185">Reference proteome</keyword>
<protein>
    <submittedName>
        <fullName evidence="2">PIN domain-containing protein</fullName>
    </submittedName>
</protein>
<name>A0ABW5VQY1_9MICO</name>
<evidence type="ECO:0000313" key="2">
    <source>
        <dbReference type="EMBL" id="MFD2793669.1"/>
    </source>
</evidence>
<reference evidence="3" key="1">
    <citation type="journal article" date="2019" name="Int. J. Syst. Evol. Microbiol.">
        <title>The Global Catalogue of Microorganisms (GCM) 10K type strain sequencing project: providing services to taxonomists for standard genome sequencing and annotation.</title>
        <authorList>
            <consortium name="The Broad Institute Genomics Platform"/>
            <consortium name="The Broad Institute Genome Sequencing Center for Infectious Disease"/>
            <person name="Wu L."/>
            <person name="Ma J."/>
        </authorList>
    </citation>
    <scope>NUCLEOTIDE SEQUENCE [LARGE SCALE GENOMIC DNA]</scope>
    <source>
        <strain evidence="3">CCM 7044</strain>
    </source>
</reference>
<dbReference type="Proteomes" id="UP001597479">
    <property type="component" value="Unassembled WGS sequence"/>
</dbReference>
<organism evidence="2 3">
    <name type="scientific">Promicromonospora vindobonensis</name>
    <dbReference type="NCBI Taxonomy" id="195748"/>
    <lineage>
        <taxon>Bacteria</taxon>
        <taxon>Bacillati</taxon>
        <taxon>Actinomycetota</taxon>
        <taxon>Actinomycetes</taxon>
        <taxon>Micrococcales</taxon>
        <taxon>Promicromonosporaceae</taxon>
        <taxon>Promicromonospora</taxon>
    </lineage>
</organism>
<dbReference type="Pfam" id="PF18476">
    <property type="entry name" value="PIN_8"/>
    <property type="match status" value="1"/>
</dbReference>
<dbReference type="RefSeq" id="WP_377182059.1">
    <property type="nucleotide sequence ID" value="NZ_JBHUOG010000001.1"/>
</dbReference>
<feature type="domain" description="PIN like" evidence="1">
    <location>
        <begin position="26"/>
        <end position="245"/>
    </location>
</feature>
<dbReference type="InterPro" id="IPR041578">
    <property type="entry name" value="PIN_8"/>
</dbReference>
<sequence length="416" mass="48290">MRNAFRGYYRPTDDELNDVWSDGHLIFDTNALLNLFRYTPETREEFLEAMRARRDDLWIPYQVGKEFHERRLGVVQQTHKAFVDISASLEKIRKSADALKGSFNMHPSLDADGIAQSIEEAIQGALADVDGARERHAEYRDGSIVDDIFREVTDLFADRVGPPYSDARMKELYSEADARYERKQPPGYEDADKGDARMYGDFILWMQILDHAEETKRPAIFVTQDAKPDWWYRVGGETFGPRPELIAEYLDRSSRLVHFYDPKRFLRFYAQDAGVRLKTSSISEVEKVSDGGWAADRVIRHRNSLMAERDFLKNQLRGAHRSGAYQKSMGEDVLREFELDNRLSRVNDALADFKSAPYSGEVMSQMNLLLVEQHQIVGELRRLKEDYIEPWRAKQDDLQVRIDRIESEIADLDNLF</sequence>